<feature type="region of interest" description="Disordered" evidence="1">
    <location>
        <begin position="95"/>
        <end position="114"/>
    </location>
</feature>
<keyword evidence="3" id="KW-1185">Reference proteome</keyword>
<reference evidence="2" key="1">
    <citation type="journal article" date="2023" name="Mol. Phylogenet. Evol.">
        <title>Genome-scale phylogeny and comparative genomics of the fungal order Sordariales.</title>
        <authorList>
            <person name="Hensen N."/>
            <person name="Bonometti L."/>
            <person name="Westerberg I."/>
            <person name="Brannstrom I.O."/>
            <person name="Guillou S."/>
            <person name="Cros-Aarteil S."/>
            <person name="Calhoun S."/>
            <person name="Haridas S."/>
            <person name="Kuo A."/>
            <person name="Mondo S."/>
            <person name="Pangilinan J."/>
            <person name="Riley R."/>
            <person name="LaButti K."/>
            <person name="Andreopoulos B."/>
            <person name="Lipzen A."/>
            <person name="Chen C."/>
            <person name="Yan M."/>
            <person name="Daum C."/>
            <person name="Ng V."/>
            <person name="Clum A."/>
            <person name="Steindorff A."/>
            <person name="Ohm R.A."/>
            <person name="Martin F."/>
            <person name="Silar P."/>
            <person name="Natvig D.O."/>
            <person name="Lalanne C."/>
            <person name="Gautier V."/>
            <person name="Ament-Velasquez S.L."/>
            <person name="Kruys A."/>
            <person name="Hutchinson M.I."/>
            <person name="Powell A.J."/>
            <person name="Barry K."/>
            <person name="Miller A.N."/>
            <person name="Grigoriev I.V."/>
            <person name="Debuchy R."/>
            <person name="Gladieux P."/>
            <person name="Hiltunen Thoren M."/>
            <person name="Johannesson H."/>
        </authorList>
    </citation>
    <scope>NUCLEOTIDE SEQUENCE</scope>
    <source>
        <strain evidence="2">CBS 955.72</strain>
    </source>
</reference>
<sequence>MACADHDFSNCLPCCPSRPFPAVDPELFSAQYYYYYTRRFTYCSNYYYSRWWLLPPPSEPLSSEQATTRANAAQARCAEKRTPGNHQAIPKFRANCETTPTPRPPRPLDPSTGTSVGVGSLPIPAAARCSAPVGVPGPVTTATTVHRCDYLRQPATSEVGSRLEGEDSRTRDPTAGPDVCCSCAYYYTYIHVQIRNTRYS</sequence>
<evidence type="ECO:0000313" key="3">
    <source>
        <dbReference type="Proteomes" id="UP001275084"/>
    </source>
</evidence>
<name>A0AAJ0H5Z1_9PEZI</name>
<protein>
    <submittedName>
        <fullName evidence="2">Uncharacterized protein</fullName>
    </submittedName>
</protein>
<gene>
    <name evidence="2" type="ORF">B0T25DRAFT_364811</name>
</gene>
<evidence type="ECO:0000256" key="1">
    <source>
        <dbReference type="SAM" id="MobiDB-lite"/>
    </source>
</evidence>
<proteinExistence type="predicted"/>
<organism evidence="2 3">
    <name type="scientific">Lasiosphaeria hispida</name>
    <dbReference type="NCBI Taxonomy" id="260671"/>
    <lineage>
        <taxon>Eukaryota</taxon>
        <taxon>Fungi</taxon>
        <taxon>Dikarya</taxon>
        <taxon>Ascomycota</taxon>
        <taxon>Pezizomycotina</taxon>
        <taxon>Sordariomycetes</taxon>
        <taxon>Sordariomycetidae</taxon>
        <taxon>Sordariales</taxon>
        <taxon>Lasiosphaeriaceae</taxon>
        <taxon>Lasiosphaeria</taxon>
    </lineage>
</organism>
<dbReference type="AlphaFoldDB" id="A0AAJ0H5Z1"/>
<reference evidence="2" key="2">
    <citation type="submission" date="2023-06" db="EMBL/GenBank/DDBJ databases">
        <authorList>
            <consortium name="Lawrence Berkeley National Laboratory"/>
            <person name="Haridas S."/>
            <person name="Hensen N."/>
            <person name="Bonometti L."/>
            <person name="Westerberg I."/>
            <person name="Brannstrom I.O."/>
            <person name="Guillou S."/>
            <person name="Cros-Aarteil S."/>
            <person name="Calhoun S."/>
            <person name="Kuo A."/>
            <person name="Mondo S."/>
            <person name="Pangilinan J."/>
            <person name="Riley R."/>
            <person name="Labutti K."/>
            <person name="Andreopoulos B."/>
            <person name="Lipzen A."/>
            <person name="Chen C."/>
            <person name="Yanf M."/>
            <person name="Daum C."/>
            <person name="Ng V."/>
            <person name="Clum A."/>
            <person name="Steindorff A."/>
            <person name="Ohm R."/>
            <person name="Martin F."/>
            <person name="Silar P."/>
            <person name="Natvig D."/>
            <person name="Lalanne C."/>
            <person name="Gautier V."/>
            <person name="Ament-Velasquez S.L."/>
            <person name="Kruys A."/>
            <person name="Hutchinson M.I."/>
            <person name="Powell A.J."/>
            <person name="Barry K."/>
            <person name="Miller A.N."/>
            <person name="Grigoriev I.V."/>
            <person name="Debuchy R."/>
            <person name="Gladieux P."/>
            <person name="Thoren M.H."/>
            <person name="Johannesson H."/>
        </authorList>
    </citation>
    <scope>NUCLEOTIDE SEQUENCE</scope>
    <source>
        <strain evidence="2">CBS 955.72</strain>
    </source>
</reference>
<comment type="caution">
    <text evidence="2">The sequence shown here is derived from an EMBL/GenBank/DDBJ whole genome shotgun (WGS) entry which is preliminary data.</text>
</comment>
<dbReference type="Proteomes" id="UP001275084">
    <property type="component" value="Unassembled WGS sequence"/>
</dbReference>
<dbReference type="EMBL" id="JAUIQD010000009">
    <property type="protein sequence ID" value="KAK3339898.1"/>
    <property type="molecule type" value="Genomic_DNA"/>
</dbReference>
<evidence type="ECO:0000313" key="2">
    <source>
        <dbReference type="EMBL" id="KAK3339898.1"/>
    </source>
</evidence>
<accession>A0AAJ0H5Z1</accession>